<accession>A0A0Q0CEK7</accession>
<evidence type="ECO:0000256" key="1">
    <source>
        <dbReference type="ARBA" id="ARBA00004141"/>
    </source>
</evidence>
<evidence type="ECO:0000256" key="3">
    <source>
        <dbReference type="ARBA" id="ARBA00022989"/>
    </source>
</evidence>
<protein>
    <submittedName>
        <fullName evidence="6">Amino acid ABC transporter permease</fullName>
    </submittedName>
</protein>
<name>A0A0Q0CEK7_PSESX</name>
<sequence>MELTGMARTIIARTYLPVEIFFAVGMFYLVMTFVLVQGFRLLEKLLRVDASQGR</sequence>
<dbReference type="EMBL" id="LJRI01000208">
    <property type="protein sequence ID" value="KPZ09687.1"/>
    <property type="molecule type" value="Genomic_DNA"/>
</dbReference>
<dbReference type="Proteomes" id="UP000050384">
    <property type="component" value="Unassembled WGS sequence"/>
</dbReference>
<comment type="subcellular location">
    <subcellularLocation>
        <location evidence="1">Membrane</location>
        <topology evidence="1">Multi-pass membrane protein</topology>
    </subcellularLocation>
</comment>
<dbReference type="PATRIC" id="fig|264459.3.peg.6683"/>
<reference evidence="6 7" key="1">
    <citation type="submission" date="2015-09" db="EMBL/GenBank/DDBJ databases">
        <title>Genome announcement of multiple Pseudomonas syringae strains.</title>
        <authorList>
            <person name="Thakur S."/>
            <person name="Wang P.W."/>
            <person name="Gong Y."/>
            <person name="Weir B.S."/>
            <person name="Guttman D.S."/>
        </authorList>
    </citation>
    <scope>NUCLEOTIDE SEQUENCE [LARGE SCALE GENOMIC DNA]</scope>
    <source>
        <strain evidence="6 7">ICMP16929</strain>
    </source>
</reference>
<keyword evidence="2 5" id="KW-0812">Transmembrane</keyword>
<proteinExistence type="predicted"/>
<dbReference type="AlphaFoldDB" id="A0A0Q0CEK7"/>
<dbReference type="Gene3D" id="1.10.3720.10">
    <property type="entry name" value="MetI-like"/>
    <property type="match status" value="1"/>
</dbReference>
<evidence type="ECO:0000256" key="4">
    <source>
        <dbReference type="ARBA" id="ARBA00023136"/>
    </source>
</evidence>
<gene>
    <name evidence="6" type="ORF">ALO94_04286</name>
</gene>
<dbReference type="InterPro" id="IPR035906">
    <property type="entry name" value="MetI-like_sf"/>
</dbReference>
<keyword evidence="3 5" id="KW-1133">Transmembrane helix</keyword>
<dbReference type="GO" id="GO:0016020">
    <property type="term" value="C:membrane"/>
    <property type="evidence" value="ECO:0007669"/>
    <property type="project" value="UniProtKB-SubCell"/>
</dbReference>
<feature type="transmembrane region" description="Helical" evidence="5">
    <location>
        <begin position="20"/>
        <end position="42"/>
    </location>
</feature>
<comment type="caution">
    <text evidence="6">The sequence shown here is derived from an EMBL/GenBank/DDBJ whole genome shotgun (WGS) entry which is preliminary data.</text>
</comment>
<evidence type="ECO:0000313" key="7">
    <source>
        <dbReference type="Proteomes" id="UP000050384"/>
    </source>
</evidence>
<evidence type="ECO:0000313" key="6">
    <source>
        <dbReference type="EMBL" id="KPZ09687.1"/>
    </source>
</evidence>
<evidence type="ECO:0000256" key="5">
    <source>
        <dbReference type="SAM" id="Phobius"/>
    </source>
</evidence>
<evidence type="ECO:0000256" key="2">
    <source>
        <dbReference type="ARBA" id="ARBA00022692"/>
    </source>
</evidence>
<keyword evidence="4 5" id="KW-0472">Membrane</keyword>
<organism evidence="6 7">
    <name type="scientific">Pseudomonas syringae pv. spinaceae</name>
    <dbReference type="NCBI Taxonomy" id="264459"/>
    <lineage>
        <taxon>Bacteria</taxon>
        <taxon>Pseudomonadati</taxon>
        <taxon>Pseudomonadota</taxon>
        <taxon>Gammaproteobacteria</taxon>
        <taxon>Pseudomonadales</taxon>
        <taxon>Pseudomonadaceae</taxon>
        <taxon>Pseudomonas</taxon>
        <taxon>Pseudomonas syringae</taxon>
    </lineage>
</organism>